<organism evidence="1 2">
    <name type="scientific">Purpureocillium lilacinum</name>
    <name type="common">Paecilomyces lilacinus</name>
    <dbReference type="NCBI Taxonomy" id="33203"/>
    <lineage>
        <taxon>Eukaryota</taxon>
        <taxon>Fungi</taxon>
        <taxon>Dikarya</taxon>
        <taxon>Ascomycota</taxon>
        <taxon>Pezizomycotina</taxon>
        <taxon>Sordariomycetes</taxon>
        <taxon>Hypocreomycetidae</taxon>
        <taxon>Hypocreales</taxon>
        <taxon>Ophiocordycipitaceae</taxon>
        <taxon>Purpureocillium</taxon>
    </lineage>
</organism>
<sequence>MLLPPRTEEAPERLSATRRRQLRHVVIPAALLRQAQEKNRLPKLRRGSWRRRSPRAHAVTQPSSFSPALIEVRRSSSATRRRRQPSPLSCLPSRADVLRPASNLATASPAPICANAFVTLARLRALTTSTSSHKFALAAVVQLQTLRSRLNRGRRPNKTHLDAVAKDKPINLLAAPEPRVLLASEKAFVVVCPAVTAAAAAAE</sequence>
<proteinExistence type="predicted"/>
<keyword evidence="2" id="KW-1185">Reference proteome</keyword>
<dbReference type="Proteomes" id="UP001638806">
    <property type="component" value="Unassembled WGS sequence"/>
</dbReference>
<evidence type="ECO:0000313" key="2">
    <source>
        <dbReference type="Proteomes" id="UP001638806"/>
    </source>
</evidence>
<protein>
    <submittedName>
        <fullName evidence="1">Uncharacterized protein</fullName>
    </submittedName>
</protein>
<comment type="caution">
    <text evidence="1">The sequence shown here is derived from an EMBL/GenBank/DDBJ whole genome shotgun (WGS) entry which is preliminary data.</text>
</comment>
<accession>A0ACC4E399</accession>
<name>A0ACC4E399_PURLI</name>
<evidence type="ECO:0000313" key="1">
    <source>
        <dbReference type="EMBL" id="KAL3962219.1"/>
    </source>
</evidence>
<reference evidence="1" key="1">
    <citation type="submission" date="2024-12" db="EMBL/GenBank/DDBJ databases">
        <title>Comparative genomics and development of molecular markers within Purpureocillium lilacinum and among Purpureocillium species.</title>
        <authorList>
            <person name="Yeh Z.-Y."/>
            <person name="Ni N.-T."/>
            <person name="Lo P.-H."/>
            <person name="Mushyakhwo K."/>
            <person name="Lin C.-F."/>
            <person name="Nai Y.-S."/>
        </authorList>
    </citation>
    <scope>NUCLEOTIDE SEQUENCE</scope>
    <source>
        <strain evidence="1">NCHU-NPUST-175</strain>
    </source>
</reference>
<dbReference type="EMBL" id="JBGNUJ010000003">
    <property type="protein sequence ID" value="KAL3962219.1"/>
    <property type="molecule type" value="Genomic_DNA"/>
</dbReference>
<gene>
    <name evidence="1" type="ORF">ACCO45_003742</name>
</gene>